<evidence type="ECO:0000313" key="15">
    <source>
        <dbReference type="EMBL" id="AIU72501.1"/>
    </source>
</evidence>
<dbReference type="InterPro" id="IPR052168">
    <property type="entry name" value="Cytochrome_b561_oxidase"/>
</dbReference>
<keyword evidence="4" id="KW-1003">Cell membrane</keyword>
<dbReference type="GO" id="GO:0022904">
    <property type="term" value="P:respiratory electron transport chain"/>
    <property type="evidence" value="ECO:0007669"/>
    <property type="project" value="InterPro"/>
</dbReference>
<comment type="subcellular location">
    <subcellularLocation>
        <location evidence="2">Cell membrane</location>
        <topology evidence="2">Multi-pass membrane protein</topology>
    </subcellularLocation>
</comment>
<dbReference type="GO" id="GO:0046872">
    <property type="term" value="F:metal ion binding"/>
    <property type="evidence" value="ECO:0007669"/>
    <property type="project" value="UniProtKB-KW"/>
</dbReference>
<evidence type="ECO:0000256" key="4">
    <source>
        <dbReference type="ARBA" id="ARBA00022475"/>
    </source>
</evidence>
<evidence type="ECO:0000313" key="16">
    <source>
        <dbReference type="Proteomes" id="UP000029986"/>
    </source>
</evidence>
<proteinExistence type="inferred from homology"/>
<dbReference type="GO" id="GO:0005886">
    <property type="term" value="C:plasma membrane"/>
    <property type="evidence" value="ECO:0007669"/>
    <property type="project" value="UniProtKB-SubCell"/>
</dbReference>
<dbReference type="Proteomes" id="UP000029986">
    <property type="component" value="Chromosome"/>
</dbReference>
<evidence type="ECO:0000256" key="13">
    <source>
        <dbReference type="SAM" id="Phobius"/>
    </source>
</evidence>
<sequence length="178" mass="20333">MTKFSKLQIRLHWLTLVLIAVTYAAMELRGWFPKDSNAYLAMRATHYNAGVFVWLLMFFRLGLKHKYKDPNIVPQPPRWQMYTAKLMHIALYAIFLALPMLGIALMAYGGKSWSLLGFTISPFVTADGGVKTTIKDIHEILANAGYFLIAFHAAAALFHHYIQKDNTLLRMMPNKKAQ</sequence>
<dbReference type="PATRIC" id="fig|1453496.5.peg.1786"/>
<dbReference type="InterPro" id="IPR011577">
    <property type="entry name" value="Cyt_b561_bac/Ni-Hgenase"/>
</dbReference>
<dbReference type="Pfam" id="PF01292">
    <property type="entry name" value="Ni_hydr_CYTB"/>
    <property type="match status" value="1"/>
</dbReference>
<dbReference type="InterPro" id="IPR016174">
    <property type="entry name" value="Di-haem_cyt_TM"/>
</dbReference>
<feature type="domain" description="Cytochrome b561 bacterial/Ni-hydrogenase" evidence="14">
    <location>
        <begin position="4"/>
        <end position="173"/>
    </location>
</feature>
<feature type="transmembrane region" description="Helical" evidence="13">
    <location>
        <begin position="140"/>
        <end position="162"/>
    </location>
</feature>
<dbReference type="PANTHER" id="PTHR30529:SF3">
    <property type="entry name" value="CYTOCHROME B561 HOMOLOG 1"/>
    <property type="match status" value="1"/>
</dbReference>
<evidence type="ECO:0000256" key="10">
    <source>
        <dbReference type="ARBA" id="ARBA00023004"/>
    </source>
</evidence>
<evidence type="ECO:0000256" key="9">
    <source>
        <dbReference type="ARBA" id="ARBA00022989"/>
    </source>
</evidence>
<dbReference type="GO" id="GO:0020037">
    <property type="term" value="F:heme binding"/>
    <property type="evidence" value="ECO:0007669"/>
    <property type="project" value="TreeGrafter"/>
</dbReference>
<evidence type="ECO:0000256" key="1">
    <source>
        <dbReference type="ARBA" id="ARBA00001970"/>
    </source>
</evidence>
<gene>
    <name evidence="15" type="ORF">AT03_08950</name>
</gene>
<dbReference type="eggNOG" id="COG3038">
    <property type="taxonomic scope" value="Bacteria"/>
</dbReference>
<keyword evidence="3" id="KW-0813">Transport</keyword>
<keyword evidence="16" id="KW-1185">Reference proteome</keyword>
<comment type="cofactor">
    <cofactor evidence="1">
        <name>heme b</name>
        <dbReference type="ChEBI" id="CHEBI:60344"/>
    </cofactor>
</comment>
<dbReference type="PANTHER" id="PTHR30529">
    <property type="entry name" value="CYTOCHROME B561"/>
    <property type="match status" value="1"/>
</dbReference>
<evidence type="ECO:0000256" key="11">
    <source>
        <dbReference type="ARBA" id="ARBA00023136"/>
    </source>
</evidence>
<dbReference type="RefSeq" id="WP_025801672.1">
    <property type="nucleotide sequence ID" value="NZ_CP009706.1"/>
</dbReference>
<reference evidence="15 16" key="1">
    <citation type="journal article" date="2014" name="Gut Pathog.">
        <title>Gene clusters of Hafnia alvei strain FB1 important in survival and pathogenesis: a draft genome perspective.</title>
        <authorList>
            <person name="Tan J.Y."/>
            <person name="Yin W.F."/>
            <person name="Chan K.G."/>
        </authorList>
    </citation>
    <scope>NUCLEOTIDE SEQUENCE [LARGE SCALE GENOMIC DNA]</scope>
    <source>
        <strain evidence="15 16">FB1</strain>
    </source>
</reference>
<feature type="transmembrane region" description="Helical" evidence="13">
    <location>
        <begin position="84"/>
        <end position="108"/>
    </location>
</feature>
<dbReference type="OrthoDB" id="8589936at2"/>
<dbReference type="KEGG" id="hav:AT03_08950"/>
<evidence type="ECO:0000256" key="3">
    <source>
        <dbReference type="ARBA" id="ARBA00022448"/>
    </source>
</evidence>
<comment type="similarity">
    <text evidence="12">Belongs to the cytochrome b561 family.</text>
</comment>
<evidence type="ECO:0000256" key="2">
    <source>
        <dbReference type="ARBA" id="ARBA00004651"/>
    </source>
</evidence>
<feature type="transmembrane region" description="Helical" evidence="13">
    <location>
        <begin position="44"/>
        <end position="63"/>
    </location>
</feature>
<dbReference type="AlphaFoldDB" id="A0A097R1A2"/>
<keyword evidence="6 13" id="KW-0812">Transmembrane</keyword>
<feature type="transmembrane region" description="Helical" evidence="13">
    <location>
        <begin position="12"/>
        <end position="32"/>
    </location>
</feature>
<dbReference type="SUPFAM" id="SSF81342">
    <property type="entry name" value="Transmembrane di-heme cytochromes"/>
    <property type="match status" value="1"/>
</dbReference>
<dbReference type="GeneID" id="56891471"/>
<evidence type="ECO:0000256" key="7">
    <source>
        <dbReference type="ARBA" id="ARBA00022723"/>
    </source>
</evidence>
<name>A0A097R1A2_HAFAL</name>
<keyword evidence="11 13" id="KW-0472">Membrane</keyword>
<dbReference type="GO" id="GO:0009055">
    <property type="term" value="F:electron transfer activity"/>
    <property type="evidence" value="ECO:0007669"/>
    <property type="project" value="InterPro"/>
</dbReference>
<keyword evidence="7" id="KW-0479">Metal-binding</keyword>
<keyword evidence="9 13" id="KW-1133">Transmembrane helix</keyword>
<dbReference type="EMBL" id="CP009706">
    <property type="protein sequence ID" value="AIU72501.1"/>
    <property type="molecule type" value="Genomic_DNA"/>
</dbReference>
<evidence type="ECO:0000259" key="14">
    <source>
        <dbReference type="Pfam" id="PF01292"/>
    </source>
</evidence>
<protein>
    <submittedName>
        <fullName evidence="15">Hydrogenase</fullName>
    </submittedName>
</protein>
<keyword evidence="5" id="KW-0349">Heme</keyword>
<keyword evidence="10" id="KW-0408">Iron</keyword>
<evidence type="ECO:0000256" key="12">
    <source>
        <dbReference type="ARBA" id="ARBA00037975"/>
    </source>
</evidence>
<dbReference type="HOGENOM" id="CLU_095321_3_0_6"/>
<evidence type="ECO:0000256" key="6">
    <source>
        <dbReference type="ARBA" id="ARBA00022692"/>
    </source>
</evidence>
<evidence type="ECO:0000256" key="5">
    <source>
        <dbReference type="ARBA" id="ARBA00022617"/>
    </source>
</evidence>
<accession>A0A097R1A2</accession>
<evidence type="ECO:0000256" key="8">
    <source>
        <dbReference type="ARBA" id="ARBA00022982"/>
    </source>
</evidence>
<keyword evidence="8" id="KW-0249">Electron transport</keyword>
<organism evidence="15 16">
    <name type="scientific">Hafnia alvei FB1</name>
    <dbReference type="NCBI Taxonomy" id="1453496"/>
    <lineage>
        <taxon>Bacteria</taxon>
        <taxon>Pseudomonadati</taxon>
        <taxon>Pseudomonadota</taxon>
        <taxon>Gammaproteobacteria</taxon>
        <taxon>Enterobacterales</taxon>
        <taxon>Hafniaceae</taxon>
        <taxon>Hafnia</taxon>
    </lineage>
</organism>